<dbReference type="EMBL" id="JAZHOU010000001">
    <property type="protein sequence ID" value="MEF3077721.1"/>
    <property type="molecule type" value="Genomic_DNA"/>
</dbReference>
<name>A0ABU7W3H5_9FLAO</name>
<organism evidence="2 3">
    <name type="scientific">Winogradskyella poriferorum</name>
    <dbReference type="NCBI Taxonomy" id="307627"/>
    <lineage>
        <taxon>Bacteria</taxon>
        <taxon>Pseudomonadati</taxon>
        <taxon>Bacteroidota</taxon>
        <taxon>Flavobacteriia</taxon>
        <taxon>Flavobacteriales</taxon>
        <taxon>Flavobacteriaceae</taxon>
        <taxon>Winogradskyella</taxon>
    </lineage>
</organism>
<comment type="caution">
    <text evidence="2">The sequence shown here is derived from an EMBL/GenBank/DDBJ whole genome shotgun (WGS) entry which is preliminary data.</text>
</comment>
<feature type="signal peptide" evidence="1">
    <location>
        <begin position="1"/>
        <end position="23"/>
    </location>
</feature>
<accession>A0ABU7W3H5</accession>
<dbReference type="Proteomes" id="UP001356704">
    <property type="component" value="Unassembled WGS sequence"/>
</dbReference>
<dbReference type="RefSeq" id="WP_331808544.1">
    <property type="nucleotide sequence ID" value="NZ_JAZHOU010000001.1"/>
</dbReference>
<gene>
    <name evidence="2" type="ORF">V1468_01785</name>
</gene>
<feature type="chain" id="PRO_5045728128" evidence="1">
    <location>
        <begin position="24"/>
        <end position="112"/>
    </location>
</feature>
<sequence>MKKIITLGLLVFAMFIGSQTLTAQNSIIEVNAKASEKTETLRRTLKFDNNQRDKIYEAYKLYIKTEISLSENKKTSQEEIDKNRARLDNSMEEILNDEQFSKYKVLSREENH</sequence>
<keyword evidence="3" id="KW-1185">Reference proteome</keyword>
<evidence type="ECO:0000313" key="2">
    <source>
        <dbReference type="EMBL" id="MEF3077721.1"/>
    </source>
</evidence>
<keyword evidence="1" id="KW-0732">Signal</keyword>
<reference evidence="2 3" key="1">
    <citation type="submission" date="2024-02" db="EMBL/GenBank/DDBJ databases">
        <title>Winogradskyella poriferorum JCM 12885.</title>
        <authorList>
            <person name="Zhang D.-F."/>
            <person name="Fu Z.-Y."/>
        </authorList>
    </citation>
    <scope>NUCLEOTIDE SEQUENCE [LARGE SCALE GENOMIC DNA]</scope>
    <source>
        <strain evidence="2 3">JCM 12885</strain>
    </source>
</reference>
<proteinExistence type="predicted"/>
<evidence type="ECO:0000256" key="1">
    <source>
        <dbReference type="SAM" id="SignalP"/>
    </source>
</evidence>
<evidence type="ECO:0000313" key="3">
    <source>
        <dbReference type="Proteomes" id="UP001356704"/>
    </source>
</evidence>
<protein>
    <submittedName>
        <fullName evidence="2">Uncharacterized protein</fullName>
    </submittedName>
</protein>